<dbReference type="InterPro" id="IPR056539">
    <property type="entry name" value="NuiA-like"/>
</dbReference>
<comment type="caution">
    <text evidence="2">The sequence shown here is derived from an EMBL/GenBank/DDBJ whole genome shotgun (WGS) entry which is preliminary data.</text>
</comment>
<evidence type="ECO:0000313" key="3">
    <source>
        <dbReference type="Proteomes" id="UP000281245"/>
    </source>
</evidence>
<feature type="region of interest" description="Disordered" evidence="1">
    <location>
        <begin position="1"/>
        <end position="41"/>
    </location>
</feature>
<gene>
    <name evidence="2" type="ORF">D0869_06267</name>
</gene>
<sequence length="219" mass="23421">MVGDNPTLASAEEATGVEPLNGPPSEPQPPQHIPLVSDPTVDTVPTALQNLHSPFQGFVLALDAADTRTKNKDSVSKSGGDASYPSDSQFEDLVQSAMKPEGPVRAEEIRPENVKWPEDYREVIKRVETVGEPEDLKVFKVVQGKGKAEIFAVSLDLVRDRISKGGLHALCAWGAFEWRGSPAVQPGLSGDRLDCLGSLTCATTSHGSKVPPSALSRNQ</sequence>
<dbReference type="EMBL" id="QWIJ01000456">
    <property type="protein sequence ID" value="RMX82155.1"/>
    <property type="molecule type" value="Genomic_DNA"/>
</dbReference>
<protein>
    <submittedName>
        <fullName evidence="2">Uncharacterized protein</fullName>
    </submittedName>
</protein>
<evidence type="ECO:0000313" key="2">
    <source>
        <dbReference type="EMBL" id="RMX82155.1"/>
    </source>
</evidence>
<evidence type="ECO:0000256" key="1">
    <source>
        <dbReference type="SAM" id="MobiDB-lite"/>
    </source>
</evidence>
<dbReference type="AlphaFoldDB" id="A0A3M6WU49"/>
<feature type="compositionally biased region" description="Pro residues" evidence="1">
    <location>
        <begin position="21"/>
        <end position="32"/>
    </location>
</feature>
<dbReference type="Proteomes" id="UP000281245">
    <property type="component" value="Unassembled WGS sequence"/>
</dbReference>
<dbReference type="OrthoDB" id="5366485at2759"/>
<name>A0A3M6WU49_HORWE</name>
<accession>A0A3M6WU49</accession>
<dbReference type="Pfam" id="PF23151">
    <property type="entry name" value="NuiA_2"/>
    <property type="match status" value="1"/>
</dbReference>
<reference evidence="2 3" key="1">
    <citation type="journal article" date="2018" name="BMC Genomics">
        <title>Genomic evidence for intraspecific hybridization in a clonal and extremely halotolerant yeast.</title>
        <authorList>
            <person name="Gostincar C."/>
            <person name="Stajich J.E."/>
            <person name="Zupancic J."/>
            <person name="Zalar P."/>
            <person name="Gunde-Cimerman N."/>
        </authorList>
    </citation>
    <scope>NUCLEOTIDE SEQUENCE [LARGE SCALE GENOMIC DNA]</scope>
    <source>
        <strain evidence="2 3">EXF-6656</strain>
    </source>
</reference>
<feature type="region of interest" description="Disordered" evidence="1">
    <location>
        <begin position="67"/>
        <end position="87"/>
    </location>
</feature>
<proteinExistence type="predicted"/>
<organism evidence="2 3">
    <name type="scientific">Hortaea werneckii</name>
    <name type="common">Black yeast</name>
    <name type="synonym">Cladosporium werneckii</name>
    <dbReference type="NCBI Taxonomy" id="91943"/>
    <lineage>
        <taxon>Eukaryota</taxon>
        <taxon>Fungi</taxon>
        <taxon>Dikarya</taxon>
        <taxon>Ascomycota</taxon>
        <taxon>Pezizomycotina</taxon>
        <taxon>Dothideomycetes</taxon>
        <taxon>Dothideomycetidae</taxon>
        <taxon>Mycosphaerellales</taxon>
        <taxon>Teratosphaeriaceae</taxon>
        <taxon>Hortaea</taxon>
    </lineage>
</organism>